<evidence type="ECO:0000313" key="8">
    <source>
        <dbReference type="EMBL" id="KAK2021504.1"/>
    </source>
</evidence>
<keyword evidence="5" id="KW-0904">Protein phosphatase</keyword>
<sequence>IPHFFSDTLQSAIPMISAGTMNDIVNGTFDNRFAERIILDCRFKYEIDGGRIRGADHYPYENERLLSERLFGETRSRPTLIVLYCEFSLLRAPAIANYIRSADRATHVHDYPLLDYPDLYILDGGYHAFFSQFPLQCSPQAYVSMTESGHGSEGEERLGSLR</sequence>
<dbReference type="GO" id="GO:0004725">
    <property type="term" value="F:protein tyrosine phosphatase activity"/>
    <property type="evidence" value="ECO:0007669"/>
    <property type="project" value="UniProtKB-EC"/>
</dbReference>
<dbReference type="InterPro" id="IPR000751">
    <property type="entry name" value="MPI_Phosphatase"/>
</dbReference>
<dbReference type="GO" id="GO:0051301">
    <property type="term" value="P:cell division"/>
    <property type="evidence" value="ECO:0007669"/>
    <property type="project" value="UniProtKB-KW"/>
</dbReference>
<dbReference type="Proteomes" id="UP001232148">
    <property type="component" value="Unassembled WGS sequence"/>
</dbReference>
<evidence type="ECO:0000256" key="6">
    <source>
        <dbReference type="ARBA" id="ARBA00023306"/>
    </source>
</evidence>
<dbReference type="PANTHER" id="PTHR10828:SF17">
    <property type="entry name" value="PROTEIN-TYROSINE-PHOSPHATASE"/>
    <property type="match status" value="1"/>
</dbReference>
<evidence type="ECO:0000256" key="3">
    <source>
        <dbReference type="ARBA" id="ARBA00022618"/>
    </source>
</evidence>
<dbReference type="Gene3D" id="3.40.250.10">
    <property type="entry name" value="Rhodanese-like domain"/>
    <property type="match status" value="1"/>
</dbReference>
<dbReference type="Pfam" id="PF00581">
    <property type="entry name" value="Rhodanese"/>
    <property type="match status" value="1"/>
</dbReference>
<dbReference type="PANTHER" id="PTHR10828">
    <property type="entry name" value="M-PHASE INDUCER PHOSPHATASE DUAL SPECIFICITY PHOSPHATASE CDC25"/>
    <property type="match status" value="1"/>
</dbReference>
<feature type="non-terminal residue" evidence="8">
    <location>
        <position position="162"/>
    </location>
</feature>
<organism evidence="8 9">
    <name type="scientific">Colletotrichum zoysiae</name>
    <dbReference type="NCBI Taxonomy" id="1216348"/>
    <lineage>
        <taxon>Eukaryota</taxon>
        <taxon>Fungi</taxon>
        <taxon>Dikarya</taxon>
        <taxon>Ascomycota</taxon>
        <taxon>Pezizomycotina</taxon>
        <taxon>Sordariomycetes</taxon>
        <taxon>Hypocreomycetidae</taxon>
        <taxon>Glomerellales</taxon>
        <taxon>Glomerellaceae</taxon>
        <taxon>Colletotrichum</taxon>
        <taxon>Colletotrichum graminicola species complex</taxon>
    </lineage>
</organism>
<dbReference type="GO" id="GO:0005634">
    <property type="term" value="C:nucleus"/>
    <property type="evidence" value="ECO:0007669"/>
    <property type="project" value="TreeGrafter"/>
</dbReference>
<dbReference type="PROSITE" id="PS50206">
    <property type="entry name" value="RHODANESE_3"/>
    <property type="match status" value="1"/>
</dbReference>
<evidence type="ECO:0000256" key="5">
    <source>
        <dbReference type="ARBA" id="ARBA00022912"/>
    </source>
</evidence>
<gene>
    <name evidence="8" type="ORF">LX32DRAFT_516024</name>
</gene>
<keyword evidence="9" id="KW-1185">Reference proteome</keyword>
<keyword evidence="4" id="KW-0378">Hydrolase</keyword>
<dbReference type="GO" id="GO:0000086">
    <property type="term" value="P:G2/M transition of mitotic cell cycle"/>
    <property type="evidence" value="ECO:0007669"/>
    <property type="project" value="TreeGrafter"/>
</dbReference>
<feature type="domain" description="Rhodanese" evidence="7">
    <location>
        <begin position="32"/>
        <end position="138"/>
    </location>
</feature>
<dbReference type="EMBL" id="MU843100">
    <property type="protein sequence ID" value="KAK2021504.1"/>
    <property type="molecule type" value="Genomic_DNA"/>
</dbReference>
<comment type="similarity">
    <text evidence="1">Belongs to the MPI phosphatase family.</text>
</comment>
<comment type="caution">
    <text evidence="8">The sequence shown here is derived from an EMBL/GenBank/DDBJ whole genome shotgun (WGS) entry which is preliminary data.</text>
</comment>
<dbReference type="SUPFAM" id="SSF52821">
    <property type="entry name" value="Rhodanese/Cell cycle control phosphatase"/>
    <property type="match status" value="1"/>
</dbReference>
<dbReference type="InterPro" id="IPR001763">
    <property type="entry name" value="Rhodanese-like_dom"/>
</dbReference>
<keyword evidence="3" id="KW-0132">Cell division</keyword>
<proteinExistence type="inferred from homology"/>
<reference evidence="8" key="1">
    <citation type="submission" date="2021-06" db="EMBL/GenBank/DDBJ databases">
        <title>Comparative genomics, transcriptomics and evolutionary studies reveal genomic signatures of adaptation to plant cell wall in hemibiotrophic fungi.</title>
        <authorList>
            <consortium name="DOE Joint Genome Institute"/>
            <person name="Baroncelli R."/>
            <person name="Diaz J.F."/>
            <person name="Benocci T."/>
            <person name="Peng M."/>
            <person name="Battaglia E."/>
            <person name="Haridas S."/>
            <person name="Andreopoulos W."/>
            <person name="Labutti K."/>
            <person name="Pangilinan J."/>
            <person name="Floch G.L."/>
            <person name="Makela M.R."/>
            <person name="Henrissat B."/>
            <person name="Grigoriev I.V."/>
            <person name="Crouch J.A."/>
            <person name="De Vries R.P."/>
            <person name="Sukno S.A."/>
            <person name="Thon M.R."/>
        </authorList>
    </citation>
    <scope>NUCLEOTIDE SEQUENCE</scope>
    <source>
        <strain evidence="8">MAFF235873</strain>
    </source>
</reference>
<accession>A0AAD9H4U4</accession>
<dbReference type="GO" id="GO:0110032">
    <property type="term" value="P:positive regulation of G2/MI transition of meiotic cell cycle"/>
    <property type="evidence" value="ECO:0007669"/>
    <property type="project" value="TreeGrafter"/>
</dbReference>
<evidence type="ECO:0000256" key="2">
    <source>
        <dbReference type="ARBA" id="ARBA00013064"/>
    </source>
</evidence>
<name>A0AAD9H4U4_9PEZI</name>
<dbReference type="EC" id="3.1.3.48" evidence="2"/>
<dbReference type="SMART" id="SM00450">
    <property type="entry name" value="RHOD"/>
    <property type="match status" value="1"/>
</dbReference>
<dbReference type="PRINTS" id="PR00716">
    <property type="entry name" value="MPIPHPHTASE"/>
</dbReference>
<protein>
    <recommendedName>
        <fullName evidence="2">protein-tyrosine-phosphatase</fullName>
        <ecNumber evidence="2">3.1.3.48</ecNumber>
    </recommendedName>
</protein>
<evidence type="ECO:0000259" key="7">
    <source>
        <dbReference type="PROSITE" id="PS50206"/>
    </source>
</evidence>
<keyword evidence="6" id="KW-0131">Cell cycle</keyword>
<evidence type="ECO:0000256" key="1">
    <source>
        <dbReference type="ARBA" id="ARBA00011065"/>
    </source>
</evidence>
<dbReference type="GO" id="GO:0010971">
    <property type="term" value="P:positive regulation of G2/M transition of mitotic cell cycle"/>
    <property type="evidence" value="ECO:0007669"/>
    <property type="project" value="TreeGrafter"/>
</dbReference>
<feature type="non-terminal residue" evidence="8">
    <location>
        <position position="1"/>
    </location>
</feature>
<dbReference type="GO" id="GO:0005737">
    <property type="term" value="C:cytoplasm"/>
    <property type="evidence" value="ECO:0007669"/>
    <property type="project" value="TreeGrafter"/>
</dbReference>
<dbReference type="InterPro" id="IPR036873">
    <property type="entry name" value="Rhodanese-like_dom_sf"/>
</dbReference>
<evidence type="ECO:0000313" key="9">
    <source>
        <dbReference type="Proteomes" id="UP001232148"/>
    </source>
</evidence>
<dbReference type="AlphaFoldDB" id="A0AAD9H4U4"/>
<evidence type="ECO:0000256" key="4">
    <source>
        <dbReference type="ARBA" id="ARBA00022801"/>
    </source>
</evidence>